<dbReference type="GO" id="GO:0000155">
    <property type="term" value="F:phosphorelay sensor kinase activity"/>
    <property type="evidence" value="ECO:0007669"/>
    <property type="project" value="InterPro"/>
</dbReference>
<proteinExistence type="predicted"/>
<dbReference type="Pfam" id="PF00072">
    <property type="entry name" value="Response_reg"/>
    <property type="match status" value="1"/>
</dbReference>
<protein>
    <recommendedName>
        <fullName evidence="2">histidine kinase</fullName>
        <ecNumber evidence="2">2.7.13.3</ecNumber>
    </recommendedName>
</protein>
<name>A0A1I4YDQ2_9NEIS</name>
<evidence type="ECO:0000313" key="8">
    <source>
        <dbReference type="EMBL" id="SFN35719.1"/>
    </source>
</evidence>
<dbReference type="OrthoDB" id="9812260at2"/>
<dbReference type="PROSITE" id="PS50110">
    <property type="entry name" value="RESPONSE_REGULATORY"/>
    <property type="match status" value="1"/>
</dbReference>
<evidence type="ECO:0000259" key="6">
    <source>
        <dbReference type="PROSITE" id="PS50109"/>
    </source>
</evidence>
<feature type="domain" description="Response regulatory" evidence="7">
    <location>
        <begin position="12"/>
        <end position="128"/>
    </location>
</feature>
<dbReference type="CDD" id="cd19920">
    <property type="entry name" value="REC_PA4781-like"/>
    <property type="match status" value="1"/>
</dbReference>
<gene>
    <name evidence="8" type="ORF">SAMN05660284_01308</name>
</gene>
<evidence type="ECO:0000256" key="3">
    <source>
        <dbReference type="ARBA" id="ARBA00022553"/>
    </source>
</evidence>
<comment type="catalytic activity">
    <reaction evidence="1">
        <text>ATP + protein L-histidine = ADP + protein N-phospho-L-histidine.</text>
        <dbReference type="EC" id="2.7.13.3"/>
    </reaction>
</comment>
<dbReference type="AlphaFoldDB" id="A0A1I4YDQ2"/>
<dbReference type="SMART" id="SM00448">
    <property type="entry name" value="REC"/>
    <property type="match status" value="1"/>
</dbReference>
<dbReference type="Pfam" id="PF02518">
    <property type="entry name" value="HATPase_c"/>
    <property type="match status" value="1"/>
</dbReference>
<dbReference type="InterPro" id="IPR036890">
    <property type="entry name" value="HATPase_C_sf"/>
</dbReference>
<dbReference type="RefSeq" id="WP_091193037.1">
    <property type="nucleotide sequence ID" value="NZ_FOVE01000007.1"/>
</dbReference>
<keyword evidence="9" id="KW-1185">Reference proteome</keyword>
<dbReference type="InterPro" id="IPR011006">
    <property type="entry name" value="CheY-like_superfamily"/>
</dbReference>
<dbReference type="InterPro" id="IPR001789">
    <property type="entry name" value="Sig_transdc_resp-reg_receiver"/>
</dbReference>
<reference evidence="9" key="1">
    <citation type="submission" date="2016-10" db="EMBL/GenBank/DDBJ databases">
        <authorList>
            <person name="Varghese N."/>
            <person name="Submissions S."/>
        </authorList>
    </citation>
    <scope>NUCLEOTIDE SEQUENCE [LARGE SCALE GENOMIC DNA]</scope>
    <source>
        <strain evidence="9">DSM 6150</strain>
    </source>
</reference>
<evidence type="ECO:0000313" key="9">
    <source>
        <dbReference type="Proteomes" id="UP000242869"/>
    </source>
</evidence>
<dbReference type="STRING" id="83765.SAMN05660284_01308"/>
<dbReference type="EMBL" id="FOVE01000007">
    <property type="protein sequence ID" value="SFN35719.1"/>
    <property type="molecule type" value="Genomic_DNA"/>
</dbReference>
<dbReference type="InterPro" id="IPR003594">
    <property type="entry name" value="HATPase_dom"/>
</dbReference>
<dbReference type="Gene3D" id="1.10.287.130">
    <property type="match status" value="1"/>
</dbReference>
<dbReference type="InterPro" id="IPR036097">
    <property type="entry name" value="HisK_dim/P_sf"/>
</dbReference>
<dbReference type="PANTHER" id="PTHR43065:SF50">
    <property type="entry name" value="HISTIDINE KINASE"/>
    <property type="match status" value="1"/>
</dbReference>
<dbReference type="EC" id="2.7.13.3" evidence="2"/>
<dbReference type="PRINTS" id="PR00344">
    <property type="entry name" value="BCTRLSENSOR"/>
</dbReference>
<dbReference type="InterPro" id="IPR003661">
    <property type="entry name" value="HisK_dim/P_dom"/>
</dbReference>
<dbReference type="PANTHER" id="PTHR43065">
    <property type="entry name" value="SENSOR HISTIDINE KINASE"/>
    <property type="match status" value="1"/>
</dbReference>
<evidence type="ECO:0000256" key="5">
    <source>
        <dbReference type="SAM" id="Coils"/>
    </source>
</evidence>
<dbReference type="InterPro" id="IPR004358">
    <property type="entry name" value="Sig_transdc_His_kin-like_C"/>
</dbReference>
<organism evidence="8 9">
    <name type="scientific">Formivibrio citricus</name>
    <dbReference type="NCBI Taxonomy" id="83765"/>
    <lineage>
        <taxon>Bacteria</taxon>
        <taxon>Pseudomonadati</taxon>
        <taxon>Pseudomonadota</taxon>
        <taxon>Betaproteobacteria</taxon>
        <taxon>Neisseriales</taxon>
        <taxon>Chitinibacteraceae</taxon>
        <taxon>Formivibrio</taxon>
    </lineage>
</organism>
<feature type="domain" description="Histidine kinase" evidence="6">
    <location>
        <begin position="194"/>
        <end position="432"/>
    </location>
</feature>
<feature type="coiled-coil region" evidence="5">
    <location>
        <begin position="134"/>
        <end position="178"/>
    </location>
</feature>
<evidence type="ECO:0000256" key="1">
    <source>
        <dbReference type="ARBA" id="ARBA00000085"/>
    </source>
</evidence>
<evidence type="ECO:0000256" key="2">
    <source>
        <dbReference type="ARBA" id="ARBA00012438"/>
    </source>
</evidence>
<dbReference type="CDD" id="cd16943">
    <property type="entry name" value="HATPase_AtoS-like"/>
    <property type="match status" value="1"/>
</dbReference>
<dbReference type="Gene3D" id="3.40.50.2300">
    <property type="match status" value="1"/>
</dbReference>
<dbReference type="SUPFAM" id="SSF55874">
    <property type="entry name" value="ATPase domain of HSP90 chaperone/DNA topoisomerase II/histidine kinase"/>
    <property type="match status" value="1"/>
</dbReference>
<dbReference type="SUPFAM" id="SSF47384">
    <property type="entry name" value="Homodimeric domain of signal transducing histidine kinase"/>
    <property type="match status" value="1"/>
</dbReference>
<dbReference type="SMART" id="SM00387">
    <property type="entry name" value="HATPase_c"/>
    <property type="match status" value="1"/>
</dbReference>
<dbReference type="Proteomes" id="UP000242869">
    <property type="component" value="Unassembled WGS sequence"/>
</dbReference>
<accession>A0A1I4YDQ2</accession>
<dbReference type="InterPro" id="IPR005467">
    <property type="entry name" value="His_kinase_dom"/>
</dbReference>
<evidence type="ECO:0000256" key="4">
    <source>
        <dbReference type="PROSITE-ProRule" id="PRU00169"/>
    </source>
</evidence>
<dbReference type="CDD" id="cd00082">
    <property type="entry name" value="HisKA"/>
    <property type="match status" value="1"/>
</dbReference>
<keyword evidence="5" id="KW-0175">Coiled coil</keyword>
<dbReference type="PROSITE" id="PS50109">
    <property type="entry name" value="HIS_KIN"/>
    <property type="match status" value="1"/>
</dbReference>
<keyword evidence="8" id="KW-0418">Kinase</keyword>
<dbReference type="SUPFAM" id="SSF52172">
    <property type="entry name" value="CheY-like"/>
    <property type="match status" value="1"/>
</dbReference>
<dbReference type="Gene3D" id="3.30.565.10">
    <property type="entry name" value="Histidine kinase-like ATPase, C-terminal domain"/>
    <property type="match status" value="1"/>
</dbReference>
<feature type="modified residue" description="4-aspartylphosphate" evidence="4">
    <location>
        <position position="61"/>
    </location>
</feature>
<evidence type="ECO:0000259" key="7">
    <source>
        <dbReference type="PROSITE" id="PS50110"/>
    </source>
</evidence>
<keyword evidence="8" id="KW-0808">Transferase</keyword>
<sequence>MSEATHTDGHVTILVIDDVPANIGILVDYLEEHGFRVLVAQDGEEGFQRAAFARPNLILLDAMMPGIDGFETCRRLKTTPETSDIPVIFMTALTDVHDKMAGFGAGAVDYVTKPFETAEVLVRINTHLALQTMHAQLETQNRQLQYAVAEHQKAENDLRQALDEINTLNEQQVQTQRLLLQSEKMAAVGQLAAGVAHEINNPIGFVISNMTSLERYVKELMQLLALHEQTDSAAQQQIAAYRKQIDFDYLREDVFALLNESKDGLMRVKKIVQNLKDFSHAGDSVWQDADLHKGLDSTLNLVWNELKYKATIHKEYGDLPSVECLPQEINQVFLNLLVNAGHAIDGHGEITIRTGTREDEAWVEIADNGCGIPPENLSRIFDPFFTTKPVGKGTGLGLSLSYGIVQKHGGRIDVSSECGKGTTFRVYLPVRHAEKSQADQALPTLG</sequence>
<keyword evidence="3 4" id="KW-0597">Phosphoprotein</keyword>